<reference evidence="6" key="2">
    <citation type="submission" date="2020-01" db="EMBL/GenBank/DDBJ databases">
        <authorList>
            <consortium name="NCBI Pathogen Detection Project"/>
        </authorList>
    </citation>
    <scope>NUCLEOTIDE SEQUENCE</scope>
    <source>
        <strain evidence="7">CFIAFB20170037</strain>
        <strain evidence="6">CFIAFB20170045</strain>
    </source>
</reference>
<dbReference type="EMBL" id="AAANYN010000032">
    <property type="protein sequence ID" value="EAD5775494.1"/>
    <property type="molecule type" value="Genomic_DNA"/>
</dbReference>
<dbReference type="AlphaFoldDB" id="A0A456HIN4"/>
<evidence type="ECO:0000313" key="4">
    <source>
        <dbReference type="EMBL" id="EDN9837737.1"/>
    </source>
</evidence>
<evidence type="ECO:0000313" key="1">
    <source>
        <dbReference type="EMBL" id="EAD3794119.1"/>
    </source>
</evidence>
<comment type="caution">
    <text evidence="5">The sequence shown here is derived from an EMBL/GenBank/DDBJ whole genome shotgun (WGS) entry which is preliminary data.</text>
</comment>
<dbReference type="EMBL" id="AAAMZD010000011">
    <property type="protein sequence ID" value="EAD3794119.1"/>
    <property type="molecule type" value="Genomic_DNA"/>
</dbReference>
<evidence type="ECO:0000313" key="8">
    <source>
        <dbReference type="Proteomes" id="UP000344343"/>
    </source>
</evidence>
<evidence type="ECO:0000313" key="12">
    <source>
        <dbReference type="Proteomes" id="UP000478704"/>
    </source>
</evidence>
<gene>
    <name evidence="3" type="ORF">EX365_15685</name>
    <name evidence="2" type="ORF">EXZ73_14545</name>
    <name evidence="5" type="ORF">G3O21_001963</name>
    <name evidence="4" type="ORF">GJW51_13790</name>
    <name evidence="6" type="ORF">GYX23_14970</name>
    <name evidence="7" type="ORF">GYY14_14175</name>
    <name evidence="1" type="ORF">UI29_15280</name>
</gene>
<dbReference type="RefSeq" id="WP_031647167.1">
    <property type="nucleotide sequence ID" value="NZ_CP019624.1"/>
</dbReference>
<reference evidence="5 12" key="3">
    <citation type="submission" date="2020-02" db="EMBL/GenBank/DDBJ databases">
        <authorList>
            <consortium name="GenomeTrakr: Next Generation Sequencing Network for Food Pathogen Tracability"/>
        </authorList>
    </citation>
    <scope>NUCLEOTIDE SEQUENCE [LARGE SCALE GENOMIC DNA]</scope>
    <source>
        <strain evidence="3 8">FDA00013853</strain>
        <strain evidence="5">FDA00015054</strain>
        <strain evidence="12">FDA1090798-S029-001</strain>
        <strain evidence="2 10">FSIS31901579</strain>
        <strain evidence="4 11">OSF101448</strain>
        <strain evidence="1 9">VA-WGS-00405</strain>
    </source>
</reference>
<dbReference type="Proteomes" id="UP000478704">
    <property type="component" value="Unassembled WGS sequence"/>
</dbReference>
<organism evidence="5 12">
    <name type="scientific">Listeria monocytogenes</name>
    <dbReference type="NCBI Taxonomy" id="1639"/>
    <lineage>
        <taxon>Bacteria</taxon>
        <taxon>Bacillati</taxon>
        <taxon>Bacillota</taxon>
        <taxon>Bacilli</taxon>
        <taxon>Bacillales</taxon>
        <taxon>Listeriaceae</taxon>
        <taxon>Listeria</taxon>
    </lineage>
</organism>
<evidence type="ECO:0000313" key="7">
    <source>
        <dbReference type="EMBL" id="HAC0276509.1"/>
    </source>
</evidence>
<evidence type="ECO:0000313" key="10">
    <source>
        <dbReference type="Proteomes" id="UP000376505"/>
    </source>
</evidence>
<dbReference type="Proteomes" id="UP000345329">
    <property type="component" value="Unassembled WGS sequence"/>
</dbReference>
<dbReference type="Proteomes" id="UP000467347">
    <property type="component" value="Unassembled WGS sequence"/>
</dbReference>
<dbReference type="EMBL" id="AAANYR010000015">
    <property type="protein sequence ID" value="EAD5787989.1"/>
    <property type="molecule type" value="Genomic_DNA"/>
</dbReference>
<dbReference type="Proteomes" id="UP000842809">
    <property type="component" value="Unassembled WGS sequence"/>
</dbReference>
<name>A0A456HIN4_LISMN</name>
<dbReference type="Proteomes" id="UP000344343">
    <property type="component" value="Unassembled WGS sequence"/>
</dbReference>
<reference evidence="6 13" key="1">
    <citation type="journal article" date="2018" name="Genome Biol.">
        <title>SKESA: strategic k-mer extension for scrupulous assemblies.</title>
        <authorList>
            <person name="Souvorov A."/>
            <person name="Agarwala R."/>
            <person name="Lipman D.J."/>
        </authorList>
    </citation>
    <scope>NUCLEOTIDE SEQUENCE [LARGE SCALE GENOMIC DNA]</scope>
    <source>
        <strain evidence="7">CFIAFB20170037</strain>
        <strain evidence="6 13">CFIAFB20170045</strain>
    </source>
</reference>
<evidence type="ECO:0000313" key="13">
    <source>
        <dbReference type="Proteomes" id="UP000841146"/>
    </source>
</evidence>
<evidence type="ECO:0000313" key="5">
    <source>
        <dbReference type="EMBL" id="EDP8514538.1"/>
    </source>
</evidence>
<dbReference type="EMBL" id="DAAJCS010000015">
    <property type="protein sequence ID" value="HAC0014285.1"/>
    <property type="molecule type" value="Genomic_DNA"/>
</dbReference>
<evidence type="ECO:0000313" key="6">
    <source>
        <dbReference type="EMBL" id="HAC0014285.1"/>
    </source>
</evidence>
<dbReference type="EMBL" id="AANPAU010000007">
    <property type="protein sequence ID" value="EDP8514538.1"/>
    <property type="molecule type" value="Genomic_DNA"/>
</dbReference>
<evidence type="ECO:0000313" key="2">
    <source>
        <dbReference type="EMBL" id="EAD5775494.1"/>
    </source>
</evidence>
<evidence type="ECO:0000313" key="11">
    <source>
        <dbReference type="Proteomes" id="UP000467347"/>
    </source>
</evidence>
<dbReference type="Proteomes" id="UP000376505">
    <property type="component" value="Unassembled WGS sequence"/>
</dbReference>
<evidence type="ECO:0000313" key="3">
    <source>
        <dbReference type="EMBL" id="EAD5787989.1"/>
    </source>
</evidence>
<sequence>MKKEDITFLNELQQELNTQSNCGNASPVFWVIRQYEKQITDSDFGEETLYIHSDGDYLEFEKLDELLEFLSEGSEFDAVKDCETLDDAFDILLNDFNEDNYFARYSATKVAVVKQDTFFITHKEALEHIKKNRRHYNSTVHTYAMTAWRSPVVEKLWEILREADFNKLLEVAE</sequence>
<protein>
    <submittedName>
        <fullName evidence="5">Uncharacterized protein</fullName>
    </submittedName>
</protein>
<dbReference type="EMBL" id="DAAJFY010000014">
    <property type="protein sequence ID" value="HAC0276509.1"/>
    <property type="molecule type" value="Genomic_DNA"/>
</dbReference>
<dbReference type="EMBL" id="AANDSR010000012">
    <property type="protein sequence ID" value="EDN9837737.1"/>
    <property type="molecule type" value="Genomic_DNA"/>
</dbReference>
<proteinExistence type="predicted"/>
<dbReference type="Proteomes" id="UP000841146">
    <property type="component" value="Unassembled WGS sequence"/>
</dbReference>
<evidence type="ECO:0000313" key="9">
    <source>
        <dbReference type="Proteomes" id="UP000345329"/>
    </source>
</evidence>
<accession>A0A456HIN4</accession>